<name>A0A9C6WSX5_FRAOC</name>
<organism evidence="1 2">
    <name type="scientific">Frankliniella occidentalis</name>
    <name type="common">Western flower thrips</name>
    <name type="synonym">Euthrips occidentalis</name>
    <dbReference type="NCBI Taxonomy" id="133901"/>
    <lineage>
        <taxon>Eukaryota</taxon>
        <taxon>Metazoa</taxon>
        <taxon>Ecdysozoa</taxon>
        <taxon>Arthropoda</taxon>
        <taxon>Hexapoda</taxon>
        <taxon>Insecta</taxon>
        <taxon>Pterygota</taxon>
        <taxon>Neoptera</taxon>
        <taxon>Paraneoptera</taxon>
        <taxon>Thysanoptera</taxon>
        <taxon>Terebrantia</taxon>
        <taxon>Thripoidea</taxon>
        <taxon>Thripidae</taxon>
        <taxon>Frankliniella</taxon>
    </lineage>
</organism>
<evidence type="ECO:0000313" key="1">
    <source>
        <dbReference type="Proteomes" id="UP000504606"/>
    </source>
</evidence>
<protein>
    <submittedName>
        <fullName evidence="2">Balbiani ring protein 3-like</fullName>
    </submittedName>
</protein>
<dbReference type="Proteomes" id="UP000504606">
    <property type="component" value="Unplaced"/>
</dbReference>
<reference evidence="2" key="1">
    <citation type="submission" date="2025-08" db="UniProtKB">
        <authorList>
            <consortium name="RefSeq"/>
        </authorList>
    </citation>
    <scope>IDENTIFICATION</scope>
    <source>
        <tissue evidence="2">Whole organism</tissue>
    </source>
</reference>
<proteinExistence type="predicted"/>
<sequence>MDLDLWRKCEGERECVEDFIHCMRGCNRVDRECQAKCWLANEKCSCECLLVTRAQASVAVAIAAVTTCSTPEELQEKWYRCVSQCDSAEEAFGSECGGTEKKDWCLLVGPSVRQKNCACGCAGLPSTTRIDDPESWAECGGKCYTNEMACKQDLMSTEIERKDWCVAFYKKCECACVAGAAGNTAAAEYMTATEDREQLELCAFVRSCHTATCGCLEGDAECLSQCRDSCRCGCLRFPADGPDDRPAGGRLTISQCRDKMDACTTSCEPGDIGCRNSCFLEREVCNCKCAGRSSGPPEKSPTDSEENKINMYCNYLS</sequence>
<evidence type="ECO:0000313" key="2">
    <source>
        <dbReference type="RefSeq" id="XP_052126992.1"/>
    </source>
</evidence>
<dbReference type="GeneID" id="113207742"/>
<dbReference type="RefSeq" id="XP_052126992.1">
    <property type="nucleotide sequence ID" value="XM_052271032.1"/>
</dbReference>
<accession>A0A9C6WSX5</accession>
<keyword evidence="1" id="KW-1185">Reference proteome</keyword>
<dbReference type="KEGG" id="foc:113207742"/>
<gene>
    <name evidence="2" type="primary">LOC113207742</name>
</gene>
<dbReference type="AlphaFoldDB" id="A0A9C6WSX5"/>